<organism evidence="1 2">
    <name type="scientific">Reichenbachiella ulvae</name>
    <dbReference type="NCBI Taxonomy" id="2980104"/>
    <lineage>
        <taxon>Bacteria</taxon>
        <taxon>Pseudomonadati</taxon>
        <taxon>Bacteroidota</taxon>
        <taxon>Cytophagia</taxon>
        <taxon>Cytophagales</taxon>
        <taxon>Reichenbachiellaceae</taxon>
        <taxon>Reichenbachiella</taxon>
    </lineage>
</organism>
<dbReference type="EMBL" id="JAOYOD010000001">
    <property type="protein sequence ID" value="MCV9385411.1"/>
    <property type="molecule type" value="Genomic_DNA"/>
</dbReference>
<proteinExistence type="predicted"/>
<keyword evidence="2" id="KW-1185">Reference proteome</keyword>
<sequence length="78" mass="9253">MQKKGFKNIGVDAIWHSLEDQIREYGSWIAIQLLVLTQYQWNNVWNEKRYGCDNNDICRTESSHLTPHGYVLHQLHVL</sequence>
<name>A0ABT3CPB1_9BACT</name>
<reference evidence="1 2" key="1">
    <citation type="submission" date="2022-10" db="EMBL/GenBank/DDBJ databases">
        <title>Comparative genomics and taxonomic characterization of three novel marine species of genus Reichenbachiella exhibiting antioxidant and polysaccharide degradation activities.</title>
        <authorList>
            <person name="Muhammad N."/>
            <person name="Lee Y.-J."/>
            <person name="Ko J."/>
            <person name="Kim S.-G."/>
        </authorList>
    </citation>
    <scope>NUCLEOTIDE SEQUENCE [LARGE SCALE GENOMIC DNA]</scope>
    <source>
        <strain evidence="1 2">ABR2-5</strain>
    </source>
</reference>
<comment type="caution">
    <text evidence="1">The sequence shown here is derived from an EMBL/GenBank/DDBJ whole genome shotgun (WGS) entry which is preliminary data.</text>
</comment>
<evidence type="ECO:0000313" key="2">
    <source>
        <dbReference type="Proteomes" id="UP001300692"/>
    </source>
</evidence>
<gene>
    <name evidence="1" type="ORF">N7U62_01990</name>
</gene>
<dbReference type="Proteomes" id="UP001300692">
    <property type="component" value="Unassembled WGS sequence"/>
</dbReference>
<protein>
    <recommendedName>
        <fullName evidence="3">Alpha-galactosidase</fullName>
    </recommendedName>
</protein>
<evidence type="ECO:0000313" key="1">
    <source>
        <dbReference type="EMBL" id="MCV9385411.1"/>
    </source>
</evidence>
<accession>A0ABT3CPB1</accession>
<evidence type="ECO:0008006" key="3">
    <source>
        <dbReference type="Google" id="ProtNLM"/>
    </source>
</evidence>